<dbReference type="InterPro" id="IPR013024">
    <property type="entry name" value="GGCT-like"/>
</dbReference>
<dbReference type="Proteomes" id="UP000183900">
    <property type="component" value="Unassembled WGS sequence"/>
</dbReference>
<organism evidence="3 4">
    <name type="scientific">Pannonibacter indicus</name>
    <dbReference type="NCBI Taxonomy" id="466044"/>
    <lineage>
        <taxon>Bacteria</taxon>
        <taxon>Pseudomonadati</taxon>
        <taxon>Pseudomonadota</taxon>
        <taxon>Alphaproteobacteria</taxon>
        <taxon>Hyphomicrobiales</taxon>
        <taxon>Stappiaceae</taxon>
        <taxon>Pannonibacter</taxon>
    </lineage>
</organism>
<name>A0A0K6HSC5_9HYPH</name>
<dbReference type="OrthoDB" id="9795692at2"/>
<reference evidence="4" key="1">
    <citation type="submission" date="2015-08" db="EMBL/GenBank/DDBJ databases">
        <authorList>
            <person name="Varghese N."/>
        </authorList>
    </citation>
    <scope>NUCLEOTIDE SEQUENCE [LARGE SCALE GENOMIC DNA]</scope>
    <source>
        <strain evidence="4">DSM 23407</strain>
    </source>
</reference>
<protein>
    <recommendedName>
        <fullName evidence="1">glutathione-specific gamma-glutamylcyclotransferase</fullName>
        <ecNumber evidence="1">4.3.2.7</ecNumber>
    </recommendedName>
</protein>
<dbReference type="EC" id="4.3.2.7" evidence="1"/>
<dbReference type="SUPFAM" id="SSF110857">
    <property type="entry name" value="Gamma-glutamyl cyclotransferase-like"/>
    <property type="match status" value="1"/>
</dbReference>
<accession>A0A0K6HSC5</accession>
<dbReference type="GO" id="GO:0006751">
    <property type="term" value="P:glutathione catabolic process"/>
    <property type="evidence" value="ECO:0007669"/>
    <property type="project" value="InterPro"/>
</dbReference>
<gene>
    <name evidence="3" type="ORF">Ga0061067_102515</name>
</gene>
<dbReference type="GO" id="GO:0061928">
    <property type="term" value="F:glutathione specific gamma-glutamylcyclotransferase activity"/>
    <property type="evidence" value="ECO:0007669"/>
    <property type="project" value="UniProtKB-EC"/>
</dbReference>
<keyword evidence="2" id="KW-0456">Lyase</keyword>
<evidence type="ECO:0000313" key="3">
    <source>
        <dbReference type="EMBL" id="CUA93789.1"/>
    </source>
</evidence>
<dbReference type="Gene3D" id="3.10.490.10">
    <property type="entry name" value="Gamma-glutamyl cyclotransferase-like"/>
    <property type="match status" value="1"/>
</dbReference>
<dbReference type="PANTHER" id="PTHR12192">
    <property type="entry name" value="CATION TRANSPORT PROTEIN CHAC-RELATED"/>
    <property type="match status" value="1"/>
</dbReference>
<dbReference type="AlphaFoldDB" id="A0A0K6HSC5"/>
<dbReference type="EMBL" id="CYHE01000002">
    <property type="protein sequence ID" value="CUA93789.1"/>
    <property type="molecule type" value="Genomic_DNA"/>
</dbReference>
<dbReference type="PANTHER" id="PTHR12192:SF2">
    <property type="entry name" value="GLUTATHIONE-SPECIFIC GAMMA-GLUTAMYLCYCLOTRANSFERASE 2"/>
    <property type="match status" value="1"/>
</dbReference>
<evidence type="ECO:0000256" key="1">
    <source>
        <dbReference type="ARBA" id="ARBA00012344"/>
    </source>
</evidence>
<sequence length="176" mass="19721">MGDLWVFGYGSLIWKPGFPFEEKRPALLHGAHRSLCVYSWVHRGTPERPGLVFGLDRGGACRGMAFRVREQDRDGTIEYLRAREQATMVYLEALRPVRFADGTNATALTYLVDRQHPQYAGVLPLERQLELVDGAVGQSGANPEYVLNTASHLEELGIHDARVSWLAQRLKQMASA</sequence>
<proteinExistence type="predicted"/>
<dbReference type="GO" id="GO:0005737">
    <property type="term" value="C:cytoplasm"/>
    <property type="evidence" value="ECO:0007669"/>
    <property type="project" value="TreeGrafter"/>
</dbReference>
<dbReference type="CDD" id="cd06661">
    <property type="entry name" value="GGCT_like"/>
    <property type="match status" value="1"/>
</dbReference>
<evidence type="ECO:0000256" key="2">
    <source>
        <dbReference type="ARBA" id="ARBA00023239"/>
    </source>
</evidence>
<evidence type="ECO:0000313" key="4">
    <source>
        <dbReference type="Proteomes" id="UP000183900"/>
    </source>
</evidence>
<dbReference type="Pfam" id="PF04752">
    <property type="entry name" value="ChaC"/>
    <property type="match status" value="1"/>
</dbReference>
<keyword evidence="4" id="KW-1185">Reference proteome</keyword>
<dbReference type="InterPro" id="IPR036568">
    <property type="entry name" value="GGCT-like_sf"/>
</dbReference>
<dbReference type="InterPro" id="IPR006840">
    <property type="entry name" value="ChaC"/>
</dbReference>
<dbReference type="RefSeq" id="WP_050474074.1">
    <property type="nucleotide sequence ID" value="NZ_CYHE01000002.1"/>
</dbReference>